<keyword evidence="1" id="KW-0472">Membrane</keyword>
<evidence type="ECO:0000313" key="2">
    <source>
        <dbReference type="EMBL" id="BAE99892.1"/>
    </source>
</evidence>
<protein>
    <submittedName>
        <fullName evidence="2">Uncharacterized protein At1g67350</fullName>
    </submittedName>
</protein>
<sequence>MRCMRGARRLRRCGHCLFVLMDSGHLSVTMLSFVGILRSVRLLVEGILMMIFSRTTTLLLLPLPHLQTNQTMKEDVLCCLDGCMFVFKLFFSEFVRFCFYLFLRCLGAWYKTQIITSNLFTNEKEIMLIGS</sequence>
<name>Q0WSK6_ARATH</name>
<keyword evidence="1" id="KW-0812">Transmembrane</keyword>
<evidence type="ECO:0000256" key="1">
    <source>
        <dbReference type="SAM" id="Phobius"/>
    </source>
</evidence>
<reference evidence="2" key="1">
    <citation type="submission" date="2006-07" db="EMBL/GenBank/DDBJ databases">
        <title>Large-scale analysis of RIKEN Arabidopsis full-length (RAFL) cDNAs.</title>
        <authorList>
            <person name="Totoki Y."/>
            <person name="Seki M."/>
            <person name="Ishida J."/>
            <person name="Nakajima M."/>
            <person name="Enju A."/>
            <person name="Morosawa T."/>
            <person name="Kamiya A."/>
            <person name="Narusaka M."/>
            <person name="Shin-i T."/>
            <person name="Nakagawa M."/>
            <person name="Sakamoto N."/>
            <person name="Oishi K."/>
            <person name="Kohara Y."/>
            <person name="Kobayashi M."/>
            <person name="Toyoda A."/>
            <person name="Sakaki Y."/>
            <person name="Sakurai T."/>
            <person name="Iida K."/>
            <person name="Akiyama K."/>
            <person name="Satou M."/>
            <person name="Toyoda T."/>
            <person name="Konagaya A."/>
            <person name="Carninci P."/>
            <person name="Kawai J."/>
            <person name="Hayashizaki Y."/>
            <person name="Shinozaki K."/>
        </authorList>
    </citation>
    <scope>NUCLEOTIDE SEQUENCE</scope>
</reference>
<accession>Q0WSK6</accession>
<proteinExistence type="evidence at transcript level"/>
<dbReference type="IntAct" id="Q0WSK6">
    <property type="interactions" value="1"/>
</dbReference>
<keyword evidence="1" id="KW-1133">Transmembrane helix</keyword>
<dbReference type="EMBL" id="AK227922">
    <property type="protein sequence ID" value="BAE99892.1"/>
    <property type="molecule type" value="mRNA"/>
</dbReference>
<feature type="transmembrane region" description="Helical" evidence="1">
    <location>
        <begin position="12"/>
        <end position="36"/>
    </location>
</feature>
<organism evidence="2">
    <name type="scientific">Arabidopsis thaliana</name>
    <name type="common">Mouse-ear cress</name>
    <dbReference type="NCBI Taxonomy" id="3702"/>
    <lineage>
        <taxon>Eukaryota</taxon>
        <taxon>Viridiplantae</taxon>
        <taxon>Streptophyta</taxon>
        <taxon>Embryophyta</taxon>
        <taxon>Tracheophyta</taxon>
        <taxon>Spermatophyta</taxon>
        <taxon>Magnoliopsida</taxon>
        <taxon>eudicotyledons</taxon>
        <taxon>Gunneridae</taxon>
        <taxon>Pentapetalae</taxon>
        <taxon>rosids</taxon>
        <taxon>malvids</taxon>
        <taxon>Brassicales</taxon>
        <taxon>Brassicaceae</taxon>
        <taxon>Camelineae</taxon>
        <taxon>Arabidopsis</taxon>
    </lineage>
</organism>
<dbReference type="AlphaFoldDB" id="Q0WSK6"/>